<evidence type="ECO:0000313" key="12">
    <source>
        <dbReference type="EMBL" id="KAJ8030059.1"/>
    </source>
</evidence>
<dbReference type="EMBL" id="JAIZAY010000014">
    <property type="protein sequence ID" value="KAJ8030059.1"/>
    <property type="molecule type" value="Genomic_DNA"/>
</dbReference>
<dbReference type="InterPro" id="IPR007696">
    <property type="entry name" value="DNA_mismatch_repair_MutS_core"/>
</dbReference>
<dbReference type="Pfam" id="PF05188">
    <property type="entry name" value="MutS_II"/>
    <property type="match status" value="1"/>
</dbReference>
<keyword evidence="4 9" id="KW-0227">DNA damage</keyword>
<comment type="similarity">
    <text evidence="2">Belongs to the DNA mismatch repair MutS family. MSH3 subfamily.</text>
</comment>
<dbReference type="SUPFAM" id="SSF55271">
    <property type="entry name" value="DNA repair protein MutS, domain I"/>
    <property type="match status" value="1"/>
</dbReference>
<dbReference type="GO" id="GO:0030983">
    <property type="term" value="F:mismatched DNA binding"/>
    <property type="evidence" value="ECO:0007669"/>
    <property type="project" value="UniProtKB-UniRule"/>
</dbReference>
<dbReference type="FunFam" id="1.10.1420.10:FF:000004">
    <property type="entry name" value="DNA mismatch repair protein Msh3"/>
    <property type="match status" value="1"/>
</dbReference>
<dbReference type="Pfam" id="PF00488">
    <property type="entry name" value="MutS_V"/>
    <property type="match status" value="1"/>
</dbReference>
<comment type="function">
    <text evidence="9">Component of the post-replicative DNA mismatch repair system (MMR).</text>
</comment>
<dbReference type="GO" id="GO:0140664">
    <property type="term" value="F:ATP-dependent DNA damage sensor activity"/>
    <property type="evidence" value="ECO:0007669"/>
    <property type="project" value="InterPro"/>
</dbReference>
<gene>
    <name evidence="12" type="ORF">HOLleu_29634</name>
</gene>
<keyword evidence="8" id="KW-0539">Nucleus</keyword>
<dbReference type="Gene3D" id="3.30.420.110">
    <property type="entry name" value="MutS, connector domain"/>
    <property type="match status" value="1"/>
</dbReference>
<keyword evidence="7 9" id="KW-0234">DNA repair</keyword>
<dbReference type="InterPro" id="IPR007860">
    <property type="entry name" value="DNA_mmatch_repair_MutS_con_dom"/>
</dbReference>
<evidence type="ECO:0000256" key="4">
    <source>
        <dbReference type="ARBA" id="ARBA00022763"/>
    </source>
</evidence>
<evidence type="ECO:0000256" key="10">
    <source>
        <dbReference type="SAM" id="MobiDB-lite"/>
    </source>
</evidence>
<accession>A0A9Q1H1H6</accession>
<dbReference type="NCBIfam" id="NF003810">
    <property type="entry name" value="PRK05399.1"/>
    <property type="match status" value="1"/>
</dbReference>
<comment type="subcellular location">
    <subcellularLocation>
        <location evidence="1">Nucleus</location>
    </subcellularLocation>
</comment>
<dbReference type="PANTHER" id="PTHR11361">
    <property type="entry name" value="DNA MISMATCH REPAIR PROTEIN MUTS FAMILY MEMBER"/>
    <property type="match status" value="1"/>
</dbReference>
<dbReference type="GO" id="GO:0006312">
    <property type="term" value="P:mitotic recombination"/>
    <property type="evidence" value="ECO:0007669"/>
    <property type="project" value="TreeGrafter"/>
</dbReference>
<dbReference type="PANTHER" id="PTHR11361:SF122">
    <property type="entry name" value="DNA MISMATCH REPAIR PROTEIN MSH3"/>
    <property type="match status" value="1"/>
</dbReference>
<keyword evidence="6 9" id="KW-0238">DNA-binding</keyword>
<dbReference type="Proteomes" id="UP001152320">
    <property type="component" value="Chromosome 14"/>
</dbReference>
<feature type="compositionally biased region" description="Polar residues" evidence="10">
    <location>
        <begin position="172"/>
        <end position="187"/>
    </location>
</feature>
<evidence type="ECO:0000256" key="8">
    <source>
        <dbReference type="ARBA" id="ARBA00023242"/>
    </source>
</evidence>
<feature type="region of interest" description="Disordered" evidence="10">
    <location>
        <begin position="1"/>
        <end position="204"/>
    </location>
</feature>
<evidence type="ECO:0000256" key="7">
    <source>
        <dbReference type="ARBA" id="ARBA00023204"/>
    </source>
</evidence>
<evidence type="ECO:0000256" key="9">
    <source>
        <dbReference type="PIRNR" id="PIRNR037677"/>
    </source>
</evidence>
<dbReference type="GO" id="GO:0005524">
    <property type="term" value="F:ATP binding"/>
    <property type="evidence" value="ECO:0007669"/>
    <property type="project" value="UniProtKB-UniRule"/>
</dbReference>
<evidence type="ECO:0000256" key="5">
    <source>
        <dbReference type="ARBA" id="ARBA00022840"/>
    </source>
</evidence>
<feature type="compositionally biased region" description="Polar residues" evidence="10">
    <location>
        <begin position="25"/>
        <end position="39"/>
    </location>
</feature>
<dbReference type="InterPro" id="IPR036187">
    <property type="entry name" value="DNA_mismatch_repair_MutS_sf"/>
</dbReference>
<dbReference type="SUPFAM" id="SSF48334">
    <property type="entry name" value="DNA repair protein MutS, domain III"/>
    <property type="match status" value="1"/>
</dbReference>
<evidence type="ECO:0000256" key="3">
    <source>
        <dbReference type="ARBA" id="ARBA00022741"/>
    </source>
</evidence>
<dbReference type="InterPro" id="IPR017261">
    <property type="entry name" value="DNA_mismatch_repair_MutS/MSH"/>
</dbReference>
<protein>
    <recommendedName>
        <fullName evidence="9">DNA mismatch repair protein</fullName>
    </recommendedName>
</protein>
<dbReference type="InterPro" id="IPR027417">
    <property type="entry name" value="P-loop_NTPase"/>
</dbReference>
<organism evidence="12 13">
    <name type="scientific">Holothuria leucospilota</name>
    <name type="common">Black long sea cucumber</name>
    <name type="synonym">Mertensiothuria leucospilota</name>
    <dbReference type="NCBI Taxonomy" id="206669"/>
    <lineage>
        <taxon>Eukaryota</taxon>
        <taxon>Metazoa</taxon>
        <taxon>Echinodermata</taxon>
        <taxon>Eleutherozoa</taxon>
        <taxon>Echinozoa</taxon>
        <taxon>Holothuroidea</taxon>
        <taxon>Aspidochirotacea</taxon>
        <taxon>Aspidochirotida</taxon>
        <taxon>Holothuriidae</taxon>
        <taxon>Holothuria</taxon>
    </lineage>
</organism>
<keyword evidence="3 9" id="KW-0547">Nucleotide-binding</keyword>
<dbReference type="InterPro" id="IPR000432">
    <property type="entry name" value="DNA_mismatch_repair_MutS_C"/>
</dbReference>
<dbReference type="InterPro" id="IPR016151">
    <property type="entry name" value="DNA_mismatch_repair_MutS_N"/>
</dbReference>
<evidence type="ECO:0000259" key="11">
    <source>
        <dbReference type="PROSITE" id="PS00486"/>
    </source>
</evidence>
<dbReference type="PIRSF" id="PIRSF037677">
    <property type="entry name" value="DNA_mis_repair_Msh6"/>
    <property type="match status" value="1"/>
</dbReference>
<dbReference type="SUPFAM" id="SSF53150">
    <property type="entry name" value="DNA repair protein MutS, domain II"/>
    <property type="match status" value="1"/>
</dbReference>
<keyword evidence="5 9" id="KW-0067">ATP-binding</keyword>
<dbReference type="InterPro" id="IPR045076">
    <property type="entry name" value="MutS"/>
</dbReference>
<proteinExistence type="inferred from homology"/>
<feature type="compositionally biased region" description="Polar residues" evidence="10">
    <location>
        <begin position="144"/>
        <end position="159"/>
    </location>
</feature>
<dbReference type="GO" id="GO:0005634">
    <property type="term" value="C:nucleus"/>
    <property type="evidence" value="ECO:0007669"/>
    <property type="project" value="UniProtKB-SubCell"/>
</dbReference>
<dbReference type="Pfam" id="PF05192">
    <property type="entry name" value="MutS_III"/>
    <property type="match status" value="1"/>
</dbReference>
<dbReference type="SMART" id="SM00534">
    <property type="entry name" value="MUTSac"/>
    <property type="match status" value="1"/>
</dbReference>
<dbReference type="Gene3D" id="3.40.50.300">
    <property type="entry name" value="P-loop containing nucleotide triphosphate hydrolases"/>
    <property type="match status" value="1"/>
</dbReference>
<dbReference type="Pfam" id="PF01624">
    <property type="entry name" value="MutS_I"/>
    <property type="match status" value="1"/>
</dbReference>
<dbReference type="SMART" id="SM00533">
    <property type="entry name" value="MUTSd"/>
    <property type="match status" value="1"/>
</dbReference>
<dbReference type="Gene3D" id="1.10.1420.10">
    <property type="match status" value="2"/>
</dbReference>
<keyword evidence="13" id="KW-1185">Reference proteome</keyword>
<evidence type="ECO:0000256" key="6">
    <source>
        <dbReference type="ARBA" id="ARBA00023125"/>
    </source>
</evidence>
<sequence length="1135" mass="127726">MATKSRFPNLGKAQKVASQRDRNDNFTSQDGASMKQVTLSRFFKLPSKQVPSGSKYDVEDHKKGSVKTQTRKRSGSPRSCDSASKEDNPSKKVKRSPSPQRGETHTPPKVTKTPPKLATSTMSALSQFSAAVTPDDLRVRETCTEQTDNLPQIKSSQLEETTKPHPKVTKGSKVSSKRPQNNKTGSKSCHKSPVSRDGWKNGKVKTTELKGHEKTKLTDVKEIPTLTPLEKQVMAIKEQHPDVILFVECGYRFRFFDKDAEIAAKELNICAYPDHNFFVASIPTHRLFVHAHRLVAKGYKVGVVRQTETAAIKAAGSNRSAPFERKLTALYTKSTMIGEDLQSAGTEDVYDDKASDKDNFLLCVCEFDKPKGKEKVIKPSHTATTEIGIVAVQPSTGDIIYDCFHDNSTRQELETRIHHIKPVEMLLPKEISENTEKLLKGIICDRVNNQDTIRIERFGNDCFEKTRAFEEVTSFFSDCPSGQGSTGDNGLQHVLRLPVPVICCLAALIGYLSEFKLHGILRQTRSLRTFSSTEKYMKLNSCVISNLEIFKNQSNGKTRGTLLWAIDHTRTSFGSRQLSRWISQPLLDVSKIKQRQDAIQELMETNFQALISLKDFLSKAPDLEKSLCSIYHKKCSPADFVTIIQNLKTLHQLCSSHAEYAQKEVRSKLLLEVFHKIPRLLQDVDKYSQALNQDAAREGDKTRLFVKPEDFPMVEKCMQEIEKLNAIMMEHRRKVRLQLRMPSLTFATVSGYEYLVEIKNVSTSLVPNTWKRISSTKQVSRFRPPFVEETFKELCRTREKLVIACQEAWLQFLEAFGEKFFTYRRAIKFLAGLDCLFSLSEVAKQDGFCRPEILDTATAAIHIKNGRHPVVSSLLGEGEQYMPNSTHLEGDKERFMSVSGPNMGGKSSYLKQVALIVLLAQIGSHVPAEEASITPMDAIYVRMGASDNIFKHKSTFMVELLEASTILNEATQRSLVILDELGRGTSTHDGVAIAYAAAKYLITEVKCITLFVTHYPPLAELEQQYEGTVGNYHMAFLLHQDNEKENENNQPVLTFLYQLVRGAASRSYGLNVARLADLPEGILQMAAKKSQELEHVVLTKRKRKEDFANLWNADKKSLGKVTAILSDRTESENNS</sequence>
<feature type="compositionally biased region" description="Polar residues" evidence="10">
    <location>
        <begin position="118"/>
        <end position="130"/>
    </location>
</feature>
<dbReference type="FunFam" id="3.30.420.110:FF:000010">
    <property type="entry name" value="DNA mismatch repair protein"/>
    <property type="match status" value="1"/>
</dbReference>
<dbReference type="SUPFAM" id="SSF52540">
    <property type="entry name" value="P-loop containing nucleoside triphosphate hydrolases"/>
    <property type="match status" value="1"/>
</dbReference>
<feature type="compositionally biased region" description="Low complexity" evidence="10">
    <location>
        <begin position="105"/>
        <end position="116"/>
    </location>
</feature>
<dbReference type="OrthoDB" id="10252754at2759"/>
<evidence type="ECO:0000313" key="13">
    <source>
        <dbReference type="Proteomes" id="UP001152320"/>
    </source>
</evidence>
<dbReference type="AlphaFoldDB" id="A0A9Q1H1H6"/>
<dbReference type="GO" id="GO:0006298">
    <property type="term" value="P:mismatch repair"/>
    <property type="evidence" value="ECO:0007669"/>
    <property type="project" value="InterPro"/>
</dbReference>
<feature type="domain" description="DNA mismatch repair proteins mutS family" evidence="11">
    <location>
        <begin position="974"/>
        <end position="990"/>
    </location>
</feature>
<dbReference type="Gene3D" id="3.40.1170.10">
    <property type="entry name" value="DNA repair protein MutS, domain I"/>
    <property type="match status" value="1"/>
</dbReference>
<evidence type="ECO:0000256" key="1">
    <source>
        <dbReference type="ARBA" id="ARBA00004123"/>
    </source>
</evidence>
<dbReference type="InterPro" id="IPR007695">
    <property type="entry name" value="DNA_mismatch_repair_MutS-lik_N"/>
</dbReference>
<comment type="caution">
    <text evidence="12">The sequence shown here is derived from an EMBL/GenBank/DDBJ whole genome shotgun (WGS) entry which is preliminary data.</text>
</comment>
<dbReference type="FunFam" id="3.40.1170.10:FF:000004">
    <property type="entry name" value="DNA mismatch repair protein"/>
    <property type="match status" value="1"/>
</dbReference>
<evidence type="ECO:0000256" key="2">
    <source>
        <dbReference type="ARBA" id="ARBA00007094"/>
    </source>
</evidence>
<reference evidence="12" key="1">
    <citation type="submission" date="2021-10" db="EMBL/GenBank/DDBJ databases">
        <title>Tropical sea cucumber genome reveals ecological adaptation and Cuvierian tubules defense mechanism.</title>
        <authorList>
            <person name="Chen T."/>
        </authorList>
    </citation>
    <scope>NUCLEOTIDE SEQUENCE</scope>
    <source>
        <strain evidence="12">Nanhai2018</strain>
        <tissue evidence="12">Muscle</tissue>
    </source>
</reference>
<dbReference type="InterPro" id="IPR036678">
    <property type="entry name" value="MutS_con_dom_sf"/>
</dbReference>
<dbReference type="PROSITE" id="PS00486">
    <property type="entry name" value="DNA_MISMATCH_REPAIR_2"/>
    <property type="match status" value="1"/>
</dbReference>
<name>A0A9Q1H1H6_HOLLE</name>